<dbReference type="GO" id="GO:0004325">
    <property type="term" value="F:ferrochelatase activity"/>
    <property type="evidence" value="ECO:0007669"/>
    <property type="project" value="InterPro"/>
</dbReference>
<dbReference type="OrthoDB" id="45564at2"/>
<feature type="domain" description="Siroheme synthase central" evidence="7">
    <location>
        <begin position="127"/>
        <end position="149"/>
    </location>
</feature>
<comment type="pathway">
    <text evidence="1">Porphyrin-containing compound metabolism; siroheme biosynthesis; sirohydrochlorin from precorrin-2: step 1/1.</text>
</comment>
<dbReference type="SUPFAM" id="SSF51735">
    <property type="entry name" value="NAD(P)-binding Rossmann-fold domains"/>
    <property type="match status" value="1"/>
</dbReference>
<dbReference type="EC" id="1.3.1.76" evidence="2"/>
<dbReference type="InterPro" id="IPR028281">
    <property type="entry name" value="Sirohaem_synthase_central"/>
</dbReference>
<gene>
    <name evidence="8" type="ORF">EDB95_0365</name>
</gene>
<dbReference type="RefSeq" id="WP_133989982.1">
    <property type="nucleotide sequence ID" value="NZ_SODV01000001.1"/>
</dbReference>
<evidence type="ECO:0000256" key="2">
    <source>
        <dbReference type="ARBA" id="ARBA00012400"/>
    </source>
</evidence>
<dbReference type="Proteomes" id="UP000294498">
    <property type="component" value="Unassembled WGS sequence"/>
</dbReference>
<dbReference type="GO" id="GO:0019354">
    <property type="term" value="P:siroheme biosynthetic process"/>
    <property type="evidence" value="ECO:0007669"/>
    <property type="project" value="UniProtKB-UniPathway"/>
</dbReference>
<dbReference type="GO" id="GO:0043115">
    <property type="term" value="F:precorrin-2 dehydrogenase activity"/>
    <property type="evidence" value="ECO:0007669"/>
    <property type="project" value="UniProtKB-EC"/>
</dbReference>
<evidence type="ECO:0000256" key="6">
    <source>
        <dbReference type="ARBA" id="ARBA00047561"/>
    </source>
</evidence>
<accession>A0A4R8DPY2</accession>
<keyword evidence="3" id="KW-0560">Oxidoreductase</keyword>
<evidence type="ECO:0000256" key="3">
    <source>
        <dbReference type="ARBA" id="ARBA00023002"/>
    </source>
</evidence>
<dbReference type="InterPro" id="IPR028161">
    <property type="entry name" value="Met8-like"/>
</dbReference>
<dbReference type="InterPro" id="IPR042518">
    <property type="entry name" value="SirC_C"/>
</dbReference>
<dbReference type="SUPFAM" id="SSF75615">
    <property type="entry name" value="Siroheme synthase middle domains-like"/>
    <property type="match status" value="1"/>
</dbReference>
<dbReference type="Pfam" id="PF13241">
    <property type="entry name" value="NAD_binding_7"/>
    <property type="match status" value="1"/>
</dbReference>
<reference evidence="8 9" key="1">
    <citation type="submission" date="2019-03" db="EMBL/GenBank/DDBJ databases">
        <title>Genomic Encyclopedia of Type Strains, Phase IV (KMG-IV): sequencing the most valuable type-strain genomes for metagenomic binning, comparative biology and taxonomic classification.</title>
        <authorList>
            <person name="Goeker M."/>
        </authorList>
    </citation>
    <scope>NUCLEOTIDE SEQUENCE [LARGE SCALE GENOMIC DNA]</scope>
    <source>
        <strain evidence="8 9">DSM 100059</strain>
    </source>
</reference>
<dbReference type="PANTHER" id="PTHR35330">
    <property type="entry name" value="SIROHEME BIOSYNTHESIS PROTEIN MET8"/>
    <property type="match status" value="1"/>
</dbReference>
<name>A0A4R8DPY2_9BACT</name>
<dbReference type="PANTHER" id="PTHR35330:SF1">
    <property type="entry name" value="SIROHEME BIOSYNTHESIS PROTEIN MET8"/>
    <property type="match status" value="1"/>
</dbReference>
<keyword evidence="5" id="KW-0627">Porphyrin biosynthesis</keyword>
<proteinExistence type="predicted"/>
<evidence type="ECO:0000256" key="1">
    <source>
        <dbReference type="ARBA" id="ARBA00005010"/>
    </source>
</evidence>
<evidence type="ECO:0000256" key="5">
    <source>
        <dbReference type="ARBA" id="ARBA00023244"/>
    </source>
</evidence>
<dbReference type="Gene3D" id="1.10.8.610">
    <property type="entry name" value="SirC, precorrin-2 dehydrogenase, C-terminal helical domain-like"/>
    <property type="match status" value="1"/>
</dbReference>
<dbReference type="UniPathway" id="UPA00262">
    <property type="reaction ID" value="UER00222"/>
</dbReference>
<dbReference type="InterPro" id="IPR036291">
    <property type="entry name" value="NAD(P)-bd_dom_sf"/>
</dbReference>
<evidence type="ECO:0000313" key="9">
    <source>
        <dbReference type="Proteomes" id="UP000294498"/>
    </source>
</evidence>
<evidence type="ECO:0000259" key="7">
    <source>
        <dbReference type="Pfam" id="PF14824"/>
    </source>
</evidence>
<organism evidence="8 9">
    <name type="scientific">Dinghuibacter silviterrae</name>
    <dbReference type="NCBI Taxonomy" id="1539049"/>
    <lineage>
        <taxon>Bacteria</taxon>
        <taxon>Pseudomonadati</taxon>
        <taxon>Bacteroidota</taxon>
        <taxon>Chitinophagia</taxon>
        <taxon>Chitinophagales</taxon>
        <taxon>Chitinophagaceae</taxon>
        <taxon>Dinghuibacter</taxon>
    </lineage>
</organism>
<dbReference type="Gene3D" id="3.40.50.720">
    <property type="entry name" value="NAD(P)-binding Rossmann-like Domain"/>
    <property type="match status" value="1"/>
</dbReference>
<dbReference type="EMBL" id="SODV01000001">
    <property type="protein sequence ID" value="TDW99356.1"/>
    <property type="molecule type" value="Genomic_DNA"/>
</dbReference>
<dbReference type="AlphaFoldDB" id="A0A4R8DPY2"/>
<evidence type="ECO:0000256" key="4">
    <source>
        <dbReference type="ARBA" id="ARBA00023027"/>
    </source>
</evidence>
<sequence>MSETNDLFPLFVKLSQVNTLLVGGGKVGLEKATALLTNDPAAVLTIVAREACAELKAFIQAFPQVVLEERPFRLTDLDGRGLVICATGNPPLNDEIRAATRERHLLLNIADTPDLCDFYLSSVVRKGHLKIAISTNGKSPTLAKRLRELFTEILPDDMDGLLEHLHTLRDKMKGDLPEKIRRLDQLTRMLLEDLP</sequence>
<keyword evidence="9" id="KW-1185">Reference proteome</keyword>
<dbReference type="NCBIfam" id="TIGR01470">
    <property type="entry name" value="cysG_Nterm"/>
    <property type="match status" value="1"/>
</dbReference>
<dbReference type="InterPro" id="IPR006367">
    <property type="entry name" value="Sirohaem_synthase_N"/>
</dbReference>
<comment type="caution">
    <text evidence="8">The sequence shown here is derived from an EMBL/GenBank/DDBJ whole genome shotgun (WGS) entry which is preliminary data.</text>
</comment>
<protein>
    <recommendedName>
        <fullName evidence="2">precorrin-2 dehydrogenase</fullName>
        <ecNumber evidence="2">1.3.1.76</ecNumber>
    </recommendedName>
</protein>
<keyword evidence="4" id="KW-0520">NAD</keyword>
<comment type="catalytic activity">
    <reaction evidence="6">
        <text>precorrin-2 + NAD(+) = sirohydrochlorin + NADH + 2 H(+)</text>
        <dbReference type="Rhea" id="RHEA:15613"/>
        <dbReference type="ChEBI" id="CHEBI:15378"/>
        <dbReference type="ChEBI" id="CHEBI:57540"/>
        <dbReference type="ChEBI" id="CHEBI:57945"/>
        <dbReference type="ChEBI" id="CHEBI:58351"/>
        <dbReference type="ChEBI" id="CHEBI:58827"/>
        <dbReference type="EC" id="1.3.1.76"/>
    </reaction>
</comment>
<evidence type="ECO:0000313" key="8">
    <source>
        <dbReference type="EMBL" id="TDW99356.1"/>
    </source>
</evidence>
<dbReference type="Pfam" id="PF14824">
    <property type="entry name" value="Sirohm_synth_M"/>
    <property type="match status" value="1"/>
</dbReference>